<dbReference type="GO" id="GO:0003677">
    <property type="term" value="F:DNA binding"/>
    <property type="evidence" value="ECO:0007669"/>
    <property type="project" value="UniProtKB-KW"/>
</dbReference>
<keyword evidence="2" id="KW-0238">DNA-binding</keyword>
<evidence type="ECO:0000256" key="1">
    <source>
        <dbReference type="ARBA" id="ARBA00023015"/>
    </source>
</evidence>
<dbReference type="PROSITE" id="PS50943">
    <property type="entry name" value="HTH_CROC1"/>
    <property type="match status" value="1"/>
</dbReference>
<dbReference type="Gene3D" id="1.10.260.40">
    <property type="entry name" value="lambda repressor-like DNA-binding domains"/>
    <property type="match status" value="1"/>
</dbReference>
<gene>
    <name evidence="5" type="ORF">MTBBW1_1940089</name>
</gene>
<dbReference type="Pfam" id="PF01381">
    <property type="entry name" value="HTH_3"/>
    <property type="match status" value="1"/>
</dbReference>
<protein>
    <submittedName>
        <fullName evidence="5">Transcriptional regulator, XRE family</fullName>
    </submittedName>
</protein>
<dbReference type="Proteomes" id="UP000191931">
    <property type="component" value="Unassembled WGS sequence"/>
</dbReference>
<keyword evidence="3" id="KW-0804">Transcription</keyword>
<sequence length="96" mass="10548">MSNAFKSIEQGLYEAINYAEGKLKGTIVHELSPVDVKTIRENVGMTQNEFALAFGISIGTLRHWERGDRTPQGPARVLLNVVAKEPQAVLRALNAT</sequence>
<organism evidence="5 6">
    <name type="scientific">Desulfamplus magnetovallimortis</name>
    <dbReference type="NCBI Taxonomy" id="1246637"/>
    <lineage>
        <taxon>Bacteria</taxon>
        <taxon>Pseudomonadati</taxon>
        <taxon>Thermodesulfobacteriota</taxon>
        <taxon>Desulfobacteria</taxon>
        <taxon>Desulfobacterales</taxon>
        <taxon>Desulfobacteraceae</taxon>
        <taxon>Desulfamplus</taxon>
    </lineage>
</organism>
<evidence type="ECO:0000313" key="6">
    <source>
        <dbReference type="Proteomes" id="UP000191931"/>
    </source>
</evidence>
<dbReference type="AlphaFoldDB" id="A0A1W1HBI0"/>
<dbReference type="CDD" id="cd00093">
    <property type="entry name" value="HTH_XRE"/>
    <property type="match status" value="1"/>
</dbReference>
<accession>A0A1W1HBI0</accession>
<evidence type="ECO:0000256" key="2">
    <source>
        <dbReference type="ARBA" id="ARBA00023125"/>
    </source>
</evidence>
<dbReference type="EMBL" id="FWEV01000106">
    <property type="protein sequence ID" value="SLM29762.1"/>
    <property type="molecule type" value="Genomic_DNA"/>
</dbReference>
<dbReference type="PANTHER" id="PTHR36511">
    <property type="entry name" value="MERR FAMILY BACTERIAL REGULATORY PROTEIN"/>
    <property type="match status" value="1"/>
</dbReference>
<dbReference type="InterPro" id="IPR052359">
    <property type="entry name" value="HTH-type_reg/antitoxin"/>
</dbReference>
<evidence type="ECO:0000259" key="4">
    <source>
        <dbReference type="PROSITE" id="PS50943"/>
    </source>
</evidence>
<dbReference type="SMART" id="SM00530">
    <property type="entry name" value="HTH_XRE"/>
    <property type="match status" value="1"/>
</dbReference>
<dbReference type="STRING" id="1246637.MTBBW1_1940089"/>
<keyword evidence="1" id="KW-0805">Transcription regulation</keyword>
<evidence type="ECO:0000313" key="5">
    <source>
        <dbReference type="EMBL" id="SLM29762.1"/>
    </source>
</evidence>
<dbReference type="OrthoDB" id="9799384at2"/>
<evidence type="ECO:0000256" key="3">
    <source>
        <dbReference type="ARBA" id="ARBA00023163"/>
    </source>
</evidence>
<dbReference type="RefSeq" id="WP_080806920.1">
    <property type="nucleotide sequence ID" value="NZ_LT828555.1"/>
</dbReference>
<name>A0A1W1HBI0_9BACT</name>
<keyword evidence="6" id="KW-1185">Reference proteome</keyword>
<dbReference type="InterPro" id="IPR001387">
    <property type="entry name" value="Cro/C1-type_HTH"/>
</dbReference>
<dbReference type="PANTHER" id="PTHR36511:SF4">
    <property type="entry name" value="ANTITOXIN MQSA"/>
    <property type="match status" value="1"/>
</dbReference>
<proteinExistence type="predicted"/>
<dbReference type="InterPro" id="IPR010982">
    <property type="entry name" value="Lambda_DNA-bd_dom_sf"/>
</dbReference>
<dbReference type="SUPFAM" id="SSF47413">
    <property type="entry name" value="lambda repressor-like DNA-binding domains"/>
    <property type="match status" value="1"/>
</dbReference>
<reference evidence="5 6" key="1">
    <citation type="submission" date="2017-03" db="EMBL/GenBank/DDBJ databases">
        <authorList>
            <person name="Afonso C.L."/>
            <person name="Miller P.J."/>
            <person name="Scott M.A."/>
            <person name="Spackman E."/>
            <person name="Goraichik I."/>
            <person name="Dimitrov K.M."/>
            <person name="Suarez D.L."/>
            <person name="Swayne D.E."/>
        </authorList>
    </citation>
    <scope>NUCLEOTIDE SEQUENCE [LARGE SCALE GENOMIC DNA]</scope>
    <source>
        <strain evidence="5">PRJEB14757</strain>
    </source>
</reference>
<feature type="domain" description="HTH cro/C1-type" evidence="4">
    <location>
        <begin position="36"/>
        <end position="71"/>
    </location>
</feature>